<gene>
    <name evidence="3" type="ORF">ACFQ4B_09900</name>
</gene>
<evidence type="ECO:0000313" key="3">
    <source>
        <dbReference type="EMBL" id="MFD1220432.1"/>
    </source>
</evidence>
<dbReference type="EMBL" id="JBHTLU010000013">
    <property type="protein sequence ID" value="MFD1220432.1"/>
    <property type="molecule type" value="Genomic_DNA"/>
</dbReference>
<organism evidence="3 4">
    <name type="scientific">Paenibacillus vulneris</name>
    <dbReference type="NCBI Taxonomy" id="1133364"/>
    <lineage>
        <taxon>Bacteria</taxon>
        <taxon>Bacillati</taxon>
        <taxon>Bacillota</taxon>
        <taxon>Bacilli</taxon>
        <taxon>Bacillales</taxon>
        <taxon>Paenibacillaceae</taxon>
        <taxon>Paenibacillus</taxon>
    </lineage>
</organism>
<evidence type="ECO:0000256" key="1">
    <source>
        <dbReference type="ARBA" id="ARBA00044755"/>
    </source>
</evidence>
<keyword evidence="4" id="KW-1185">Reference proteome</keyword>
<comment type="similarity">
    <text evidence="1">Belongs to the bactofilin family.</text>
</comment>
<reference evidence="4" key="1">
    <citation type="journal article" date="2019" name="Int. J. Syst. Evol. Microbiol.">
        <title>The Global Catalogue of Microorganisms (GCM) 10K type strain sequencing project: providing services to taxonomists for standard genome sequencing and annotation.</title>
        <authorList>
            <consortium name="The Broad Institute Genomics Platform"/>
            <consortium name="The Broad Institute Genome Sequencing Center for Infectious Disease"/>
            <person name="Wu L."/>
            <person name="Ma J."/>
        </authorList>
    </citation>
    <scope>NUCLEOTIDE SEQUENCE [LARGE SCALE GENOMIC DNA]</scope>
    <source>
        <strain evidence="4">CCUG 53270</strain>
    </source>
</reference>
<dbReference type="Pfam" id="PF04519">
    <property type="entry name" value="Bactofilin"/>
    <property type="match status" value="1"/>
</dbReference>
<dbReference type="Proteomes" id="UP001597180">
    <property type="component" value="Unassembled WGS sequence"/>
</dbReference>
<protein>
    <submittedName>
        <fullName evidence="3">Polymer-forming cytoskeletal protein</fullName>
    </submittedName>
</protein>
<proteinExistence type="inferred from homology"/>
<feature type="compositionally biased region" description="Polar residues" evidence="2">
    <location>
        <begin position="111"/>
        <end position="122"/>
    </location>
</feature>
<dbReference type="RefSeq" id="WP_345587082.1">
    <property type="nucleotide sequence ID" value="NZ_BAABJG010000006.1"/>
</dbReference>
<dbReference type="PANTHER" id="PTHR35024">
    <property type="entry name" value="HYPOTHETICAL CYTOSOLIC PROTEIN"/>
    <property type="match status" value="1"/>
</dbReference>
<accession>A0ABW3UJ28</accession>
<dbReference type="PANTHER" id="PTHR35024:SF4">
    <property type="entry name" value="POLYMER-FORMING CYTOSKELETAL PROTEIN"/>
    <property type="match status" value="1"/>
</dbReference>
<dbReference type="InterPro" id="IPR007607">
    <property type="entry name" value="BacA/B"/>
</dbReference>
<evidence type="ECO:0000256" key="2">
    <source>
        <dbReference type="SAM" id="MobiDB-lite"/>
    </source>
</evidence>
<sequence>MFKARKAGRDLQTTDTLIGEGTLFEGRIKSEASIRIEGQITGDVDCAGDVTIGEHGVVKSNVIARNVILAGTVNGNVLCKGKLTIRATGKLFGNTTAQSLIIDEGGIFQGTSKMDNGTNSQPDRMEKETQPNNPFQSGFNNGGSGNMAMM</sequence>
<evidence type="ECO:0000313" key="4">
    <source>
        <dbReference type="Proteomes" id="UP001597180"/>
    </source>
</evidence>
<feature type="compositionally biased region" description="Low complexity" evidence="2">
    <location>
        <begin position="130"/>
        <end position="139"/>
    </location>
</feature>
<feature type="compositionally biased region" description="Gly residues" evidence="2">
    <location>
        <begin position="140"/>
        <end position="150"/>
    </location>
</feature>
<name>A0ABW3UJ28_9BACL</name>
<comment type="caution">
    <text evidence="3">The sequence shown here is derived from an EMBL/GenBank/DDBJ whole genome shotgun (WGS) entry which is preliminary data.</text>
</comment>
<feature type="region of interest" description="Disordered" evidence="2">
    <location>
        <begin position="111"/>
        <end position="150"/>
    </location>
</feature>